<dbReference type="EMBL" id="BLXT01004326">
    <property type="protein sequence ID" value="GFO11683.1"/>
    <property type="molecule type" value="Genomic_DNA"/>
</dbReference>
<dbReference type="PANTHER" id="PTHR11616">
    <property type="entry name" value="SODIUM/CHLORIDE DEPENDENT TRANSPORTER"/>
    <property type="match status" value="1"/>
</dbReference>
<reference evidence="7 8" key="1">
    <citation type="journal article" date="2021" name="Elife">
        <title>Chloroplast acquisition without the gene transfer in kleptoplastic sea slugs, Plakobranchus ocellatus.</title>
        <authorList>
            <person name="Maeda T."/>
            <person name="Takahashi S."/>
            <person name="Yoshida T."/>
            <person name="Shimamura S."/>
            <person name="Takaki Y."/>
            <person name="Nagai Y."/>
            <person name="Toyoda A."/>
            <person name="Suzuki Y."/>
            <person name="Arimoto A."/>
            <person name="Ishii H."/>
            <person name="Satoh N."/>
            <person name="Nishiyama T."/>
            <person name="Hasebe M."/>
            <person name="Maruyama T."/>
            <person name="Minagawa J."/>
            <person name="Obokata J."/>
            <person name="Shigenobu S."/>
        </authorList>
    </citation>
    <scope>NUCLEOTIDE SEQUENCE [LARGE SCALE GENOMIC DNA]</scope>
</reference>
<keyword evidence="3 6" id="KW-0812">Transmembrane</keyword>
<dbReference type="InterPro" id="IPR037272">
    <property type="entry name" value="SNS_sf"/>
</dbReference>
<keyword evidence="8" id="KW-1185">Reference proteome</keyword>
<dbReference type="PANTHER" id="PTHR11616:SF240">
    <property type="entry name" value="BLOATED TUBULES, ISOFORM B-RELATED"/>
    <property type="match status" value="1"/>
</dbReference>
<evidence type="ECO:0000256" key="4">
    <source>
        <dbReference type="ARBA" id="ARBA00022989"/>
    </source>
</evidence>
<evidence type="ECO:0000256" key="3">
    <source>
        <dbReference type="ARBA" id="ARBA00022692"/>
    </source>
</evidence>
<protein>
    <submittedName>
        <fullName evidence="7">Sodium-dependent serotonin transporter</fullName>
    </submittedName>
</protein>
<dbReference type="GO" id="GO:0005886">
    <property type="term" value="C:plasma membrane"/>
    <property type="evidence" value="ECO:0007669"/>
    <property type="project" value="TreeGrafter"/>
</dbReference>
<gene>
    <name evidence="7" type="ORF">PoB_003818800</name>
</gene>
<dbReference type="PROSITE" id="PS50267">
    <property type="entry name" value="NA_NEUROTRAN_SYMP_3"/>
    <property type="match status" value="1"/>
</dbReference>
<evidence type="ECO:0000313" key="7">
    <source>
        <dbReference type="EMBL" id="GFO11683.1"/>
    </source>
</evidence>
<name>A0AAV4AYV8_9GAST</name>
<accession>A0AAV4AYV8</accession>
<keyword evidence="5 6" id="KW-0472">Membrane</keyword>
<keyword evidence="2" id="KW-0813">Transport</keyword>
<evidence type="ECO:0000256" key="6">
    <source>
        <dbReference type="SAM" id="Phobius"/>
    </source>
</evidence>
<dbReference type="AlphaFoldDB" id="A0AAV4AYV8"/>
<dbReference type="GO" id="GO:0035725">
    <property type="term" value="P:sodium ion transmembrane transport"/>
    <property type="evidence" value="ECO:0007669"/>
    <property type="project" value="TreeGrafter"/>
</dbReference>
<organism evidence="7 8">
    <name type="scientific">Plakobranchus ocellatus</name>
    <dbReference type="NCBI Taxonomy" id="259542"/>
    <lineage>
        <taxon>Eukaryota</taxon>
        <taxon>Metazoa</taxon>
        <taxon>Spiralia</taxon>
        <taxon>Lophotrochozoa</taxon>
        <taxon>Mollusca</taxon>
        <taxon>Gastropoda</taxon>
        <taxon>Heterobranchia</taxon>
        <taxon>Euthyneura</taxon>
        <taxon>Panpulmonata</taxon>
        <taxon>Sacoglossa</taxon>
        <taxon>Placobranchoidea</taxon>
        <taxon>Plakobranchidae</taxon>
        <taxon>Plakobranchus</taxon>
    </lineage>
</organism>
<comment type="subcellular location">
    <subcellularLocation>
        <location evidence="1">Membrane</location>
        <topology evidence="1">Multi-pass membrane protein</topology>
    </subcellularLocation>
</comment>
<dbReference type="Proteomes" id="UP000735302">
    <property type="component" value="Unassembled WGS sequence"/>
</dbReference>
<dbReference type="Pfam" id="PF00209">
    <property type="entry name" value="SNF"/>
    <property type="match status" value="1"/>
</dbReference>
<feature type="transmembrane region" description="Helical" evidence="6">
    <location>
        <begin position="79"/>
        <end position="103"/>
    </location>
</feature>
<sequence>MTKRKQLQSQKQHLFLPRRNILCQSKPSCEDDFAHSAADKLLASPCGLFFLAYYILLLLVCLPVCYVQIKLGAMYRRGMVGIFSHIVPILKGVAAALLIMTYFRSITHALEISYGVHYMVVSCLQPFPWTGKPELNISTQEAKITIFDNIKTNPEDRYFICHRLSYACPDISKPMSCGSMTGLVAKA</sequence>
<proteinExistence type="predicted"/>
<feature type="transmembrane region" description="Helical" evidence="6">
    <location>
        <begin position="48"/>
        <end position="67"/>
    </location>
</feature>
<comment type="caution">
    <text evidence="7">The sequence shown here is derived from an EMBL/GenBank/DDBJ whole genome shotgun (WGS) entry which is preliminary data.</text>
</comment>
<evidence type="ECO:0000313" key="8">
    <source>
        <dbReference type="Proteomes" id="UP000735302"/>
    </source>
</evidence>
<keyword evidence="4 6" id="KW-1133">Transmembrane helix</keyword>
<evidence type="ECO:0000256" key="5">
    <source>
        <dbReference type="ARBA" id="ARBA00023136"/>
    </source>
</evidence>
<dbReference type="SUPFAM" id="SSF161070">
    <property type="entry name" value="SNF-like"/>
    <property type="match status" value="1"/>
</dbReference>
<evidence type="ECO:0000256" key="1">
    <source>
        <dbReference type="ARBA" id="ARBA00004141"/>
    </source>
</evidence>
<evidence type="ECO:0000256" key="2">
    <source>
        <dbReference type="ARBA" id="ARBA00022448"/>
    </source>
</evidence>
<dbReference type="InterPro" id="IPR000175">
    <property type="entry name" value="Na/ntran_symport"/>
</dbReference>